<dbReference type="Proteomes" id="UP000318733">
    <property type="component" value="Unassembled WGS sequence"/>
</dbReference>
<proteinExistence type="predicted"/>
<reference evidence="1 2" key="1">
    <citation type="submission" date="2019-07" db="EMBL/GenBank/DDBJ databases">
        <authorList>
            <person name="Huq M.A."/>
        </authorList>
    </citation>
    <scope>NUCLEOTIDE SEQUENCE [LARGE SCALE GENOMIC DNA]</scope>
    <source>
        <strain evidence="1 2">MAH-19</strain>
    </source>
</reference>
<accession>A0A556M7T9</accession>
<dbReference type="GO" id="GO:0008168">
    <property type="term" value="F:methyltransferase activity"/>
    <property type="evidence" value="ECO:0007669"/>
    <property type="project" value="UniProtKB-KW"/>
</dbReference>
<dbReference type="PANTHER" id="PTHR43861:SF6">
    <property type="entry name" value="METHYLTRANSFERASE TYPE 11"/>
    <property type="match status" value="1"/>
</dbReference>
<protein>
    <submittedName>
        <fullName evidence="1">Class I SAM-dependent methyltransferase</fullName>
    </submittedName>
</protein>
<dbReference type="GO" id="GO:0032259">
    <property type="term" value="P:methylation"/>
    <property type="evidence" value="ECO:0007669"/>
    <property type="project" value="UniProtKB-KW"/>
</dbReference>
<dbReference type="PANTHER" id="PTHR43861">
    <property type="entry name" value="TRANS-ACONITATE 2-METHYLTRANSFERASE-RELATED"/>
    <property type="match status" value="1"/>
</dbReference>
<keyword evidence="1" id="KW-0489">Methyltransferase</keyword>
<organism evidence="1 2">
    <name type="scientific">Mucilaginibacter corticis</name>
    <dbReference type="NCBI Taxonomy" id="2597670"/>
    <lineage>
        <taxon>Bacteria</taxon>
        <taxon>Pseudomonadati</taxon>
        <taxon>Bacteroidota</taxon>
        <taxon>Sphingobacteriia</taxon>
        <taxon>Sphingobacteriales</taxon>
        <taxon>Sphingobacteriaceae</taxon>
        <taxon>Mucilaginibacter</taxon>
    </lineage>
</organism>
<dbReference type="SUPFAM" id="SSF53335">
    <property type="entry name" value="S-adenosyl-L-methionine-dependent methyltransferases"/>
    <property type="match status" value="1"/>
</dbReference>
<dbReference type="OrthoDB" id="9789123at2"/>
<dbReference type="Gene3D" id="3.40.50.150">
    <property type="entry name" value="Vaccinia Virus protein VP39"/>
    <property type="match status" value="1"/>
</dbReference>
<dbReference type="EMBL" id="VLPK01000008">
    <property type="protein sequence ID" value="TSJ35982.1"/>
    <property type="molecule type" value="Genomic_DNA"/>
</dbReference>
<dbReference type="Pfam" id="PF13489">
    <property type="entry name" value="Methyltransf_23"/>
    <property type="match status" value="1"/>
</dbReference>
<gene>
    <name evidence="1" type="ORF">FO440_24000</name>
</gene>
<dbReference type="CDD" id="cd02440">
    <property type="entry name" value="AdoMet_MTases"/>
    <property type="match status" value="1"/>
</dbReference>
<comment type="caution">
    <text evidence="1">The sequence shown here is derived from an EMBL/GenBank/DDBJ whole genome shotgun (WGS) entry which is preliminary data.</text>
</comment>
<dbReference type="RefSeq" id="WP_144250856.1">
    <property type="nucleotide sequence ID" value="NZ_VLPK01000008.1"/>
</dbReference>
<sequence>MSDYKDYGFYVSDPAHTFSYLQQPILSLLDKSKNKCILDLGCGNGYLANLLLKMGYNAFGTDASAEGIAIARETSPDRFFLQDLSTGKLPDELQGQKFDTIISTEVIEHLYDPEGFINFCKQQLAGSGEIIITTPYHGYLKNLALSLFNKWDSHMDPMWHGGHIKMWSRKTLSKALTDAGFSNVEFIGCGRVPYFYKSMILKARLN</sequence>
<evidence type="ECO:0000313" key="1">
    <source>
        <dbReference type="EMBL" id="TSJ35982.1"/>
    </source>
</evidence>
<dbReference type="AlphaFoldDB" id="A0A556M7T9"/>
<name>A0A556M7T9_9SPHI</name>
<keyword evidence="2" id="KW-1185">Reference proteome</keyword>
<evidence type="ECO:0000313" key="2">
    <source>
        <dbReference type="Proteomes" id="UP000318733"/>
    </source>
</evidence>
<dbReference type="InterPro" id="IPR029063">
    <property type="entry name" value="SAM-dependent_MTases_sf"/>
</dbReference>
<keyword evidence="1" id="KW-0808">Transferase</keyword>